<organism evidence="8 9">
    <name type="scientific">Flagellimonas hymeniacidonis</name>
    <dbReference type="NCBI Taxonomy" id="2603628"/>
    <lineage>
        <taxon>Bacteria</taxon>
        <taxon>Pseudomonadati</taxon>
        <taxon>Bacteroidota</taxon>
        <taxon>Flavobacteriia</taxon>
        <taxon>Flavobacteriales</taxon>
        <taxon>Flavobacteriaceae</taxon>
        <taxon>Flagellimonas</taxon>
    </lineage>
</organism>
<keyword evidence="7" id="KW-0479">Metal-binding</keyword>
<dbReference type="PANTHER" id="PTHR21087:SF16">
    <property type="entry name" value="SHIKIMATE KINASE 1, CHLOROPLASTIC"/>
    <property type="match status" value="1"/>
</dbReference>
<feature type="binding site" evidence="7">
    <location>
        <position position="32"/>
    </location>
    <ligand>
        <name>substrate</name>
    </ligand>
</feature>
<protein>
    <recommendedName>
        <fullName evidence="7">Shikimate kinase</fullName>
        <shortName evidence="7">SK</shortName>
        <ecNumber evidence="7">2.7.1.71</ecNumber>
    </recommendedName>
</protein>
<dbReference type="RefSeq" id="WP_147745169.1">
    <property type="nucleotide sequence ID" value="NZ_VRUR01000003.1"/>
</dbReference>
<dbReference type="UniPathway" id="UPA00053">
    <property type="reaction ID" value="UER00088"/>
</dbReference>
<dbReference type="Pfam" id="PF01202">
    <property type="entry name" value="SKI"/>
    <property type="match status" value="1"/>
</dbReference>
<evidence type="ECO:0000256" key="3">
    <source>
        <dbReference type="ARBA" id="ARBA00022741"/>
    </source>
</evidence>
<dbReference type="GO" id="GO:0005524">
    <property type="term" value="F:ATP binding"/>
    <property type="evidence" value="ECO:0007669"/>
    <property type="project" value="UniProtKB-UniRule"/>
</dbReference>
<name>A0A5C8V180_9FLAO</name>
<dbReference type="PANTHER" id="PTHR21087">
    <property type="entry name" value="SHIKIMATE KINASE"/>
    <property type="match status" value="1"/>
</dbReference>
<feature type="binding site" evidence="7">
    <location>
        <position position="56"/>
    </location>
    <ligand>
        <name>substrate</name>
    </ligand>
</feature>
<keyword evidence="9" id="KW-1185">Reference proteome</keyword>
<feature type="binding site" evidence="7">
    <location>
        <position position="14"/>
    </location>
    <ligand>
        <name>Mg(2+)</name>
        <dbReference type="ChEBI" id="CHEBI:18420"/>
    </ligand>
</feature>
<keyword evidence="4 7" id="KW-0418">Kinase</keyword>
<feature type="binding site" evidence="7">
    <location>
        <position position="79"/>
    </location>
    <ligand>
        <name>substrate</name>
    </ligand>
</feature>
<evidence type="ECO:0000256" key="2">
    <source>
        <dbReference type="ARBA" id="ARBA00022679"/>
    </source>
</evidence>
<evidence type="ECO:0000313" key="8">
    <source>
        <dbReference type="EMBL" id="TXN34326.1"/>
    </source>
</evidence>
<keyword evidence="5 7" id="KW-0067">ATP-binding</keyword>
<evidence type="ECO:0000256" key="4">
    <source>
        <dbReference type="ARBA" id="ARBA00022777"/>
    </source>
</evidence>
<dbReference type="Proteomes" id="UP000321456">
    <property type="component" value="Unassembled WGS sequence"/>
</dbReference>
<comment type="caution">
    <text evidence="7">Lacks conserved residue(s) required for the propagation of feature annotation.</text>
</comment>
<comment type="cofactor">
    <cofactor evidence="7">
        <name>Mg(2+)</name>
        <dbReference type="ChEBI" id="CHEBI:18420"/>
    </cofactor>
    <text evidence="7">Binds 1 Mg(2+) ion per subunit.</text>
</comment>
<keyword evidence="6 7" id="KW-0057">Aromatic amino acid biosynthesis</keyword>
<dbReference type="GO" id="GO:0000287">
    <property type="term" value="F:magnesium ion binding"/>
    <property type="evidence" value="ECO:0007669"/>
    <property type="project" value="UniProtKB-UniRule"/>
</dbReference>
<feature type="binding site" evidence="7">
    <location>
        <position position="119"/>
    </location>
    <ligand>
        <name>ATP</name>
        <dbReference type="ChEBI" id="CHEBI:30616"/>
    </ligand>
</feature>
<keyword evidence="2 7" id="KW-0808">Transferase</keyword>
<keyword evidence="7" id="KW-0963">Cytoplasm</keyword>
<dbReference type="AlphaFoldDB" id="A0A5C8V180"/>
<dbReference type="GO" id="GO:0008652">
    <property type="term" value="P:amino acid biosynthetic process"/>
    <property type="evidence" value="ECO:0007669"/>
    <property type="project" value="UniProtKB-KW"/>
</dbReference>
<keyword evidence="7" id="KW-0460">Magnesium</keyword>
<feature type="binding site" evidence="7">
    <location>
        <position position="141"/>
    </location>
    <ligand>
        <name>substrate</name>
    </ligand>
</feature>
<evidence type="ECO:0000256" key="1">
    <source>
        <dbReference type="ARBA" id="ARBA00022605"/>
    </source>
</evidence>
<dbReference type="CDD" id="cd00464">
    <property type="entry name" value="SK"/>
    <property type="match status" value="1"/>
</dbReference>
<reference evidence="8 9" key="1">
    <citation type="submission" date="2019-08" db="EMBL/GenBank/DDBJ databases">
        <title>Professor.</title>
        <authorList>
            <person name="Park J.S."/>
        </authorList>
    </citation>
    <scope>NUCLEOTIDE SEQUENCE [LARGE SCALE GENOMIC DNA]</scope>
    <source>
        <strain evidence="8 9">176CP5-101</strain>
    </source>
</reference>
<sequence length="171" mass="19516">MKVVLVGYMASGKSSIGKLLAKDLNVEFIDLDEYIEEDLQKSIATIFSEKGEIYFRKIEHEMLQRVLNEKEAFVLSTGGGTPCYGTNMDTILEKADHSIYLQLSVSTLVDRIQSEKHTRPLVSAIDDEDIPEFVGKHLFERRQYYSKAQHSLDCNEKLIDTLVTQIKELLL</sequence>
<comment type="subcellular location">
    <subcellularLocation>
        <location evidence="7">Cytoplasm</location>
    </subcellularLocation>
</comment>
<accession>A0A5C8V180</accession>
<dbReference type="GO" id="GO:0004765">
    <property type="term" value="F:shikimate kinase activity"/>
    <property type="evidence" value="ECO:0007669"/>
    <property type="project" value="UniProtKB-UniRule"/>
</dbReference>
<keyword evidence="3 7" id="KW-0547">Nucleotide-binding</keyword>
<comment type="subunit">
    <text evidence="7">Monomer.</text>
</comment>
<comment type="function">
    <text evidence="7">Catalyzes the specific phosphorylation of the 3-hydroxyl group of shikimic acid using ATP as a cosubstrate.</text>
</comment>
<dbReference type="HAMAP" id="MF_00109">
    <property type="entry name" value="Shikimate_kinase"/>
    <property type="match status" value="1"/>
</dbReference>
<dbReference type="GO" id="GO:0009423">
    <property type="term" value="P:chorismate biosynthetic process"/>
    <property type="evidence" value="ECO:0007669"/>
    <property type="project" value="UniProtKB-UniRule"/>
</dbReference>
<gene>
    <name evidence="7" type="primary">aroK</name>
    <name evidence="8" type="ORF">FVB32_17530</name>
</gene>
<evidence type="ECO:0000313" key="9">
    <source>
        <dbReference type="Proteomes" id="UP000321456"/>
    </source>
</evidence>
<comment type="caution">
    <text evidence="8">The sequence shown here is derived from an EMBL/GenBank/DDBJ whole genome shotgun (WGS) entry which is preliminary data.</text>
</comment>
<dbReference type="GO" id="GO:0005829">
    <property type="term" value="C:cytosol"/>
    <property type="evidence" value="ECO:0007669"/>
    <property type="project" value="TreeGrafter"/>
</dbReference>
<feature type="binding site" evidence="7">
    <location>
        <begin position="10"/>
        <end position="15"/>
    </location>
    <ligand>
        <name>ATP</name>
        <dbReference type="ChEBI" id="CHEBI:30616"/>
    </ligand>
</feature>
<comment type="catalytic activity">
    <reaction evidence="7">
        <text>shikimate + ATP = 3-phosphoshikimate + ADP + H(+)</text>
        <dbReference type="Rhea" id="RHEA:13121"/>
        <dbReference type="ChEBI" id="CHEBI:15378"/>
        <dbReference type="ChEBI" id="CHEBI:30616"/>
        <dbReference type="ChEBI" id="CHEBI:36208"/>
        <dbReference type="ChEBI" id="CHEBI:145989"/>
        <dbReference type="ChEBI" id="CHEBI:456216"/>
        <dbReference type="EC" id="2.7.1.71"/>
    </reaction>
</comment>
<dbReference type="Gene3D" id="3.40.50.300">
    <property type="entry name" value="P-loop containing nucleotide triphosphate hydrolases"/>
    <property type="match status" value="1"/>
</dbReference>
<evidence type="ECO:0000256" key="6">
    <source>
        <dbReference type="ARBA" id="ARBA00023141"/>
    </source>
</evidence>
<evidence type="ECO:0000256" key="5">
    <source>
        <dbReference type="ARBA" id="ARBA00022840"/>
    </source>
</evidence>
<comment type="pathway">
    <text evidence="7">Metabolic intermediate biosynthesis; chorismate biosynthesis; chorismate from D-erythrose 4-phosphate and phosphoenolpyruvate: step 5/7.</text>
</comment>
<comment type="similarity">
    <text evidence="7">Belongs to the shikimate kinase family.</text>
</comment>
<dbReference type="InterPro" id="IPR000623">
    <property type="entry name" value="Shikimate_kinase/TSH1"/>
</dbReference>
<dbReference type="SUPFAM" id="SSF52540">
    <property type="entry name" value="P-loop containing nucleoside triphosphate hydrolases"/>
    <property type="match status" value="1"/>
</dbReference>
<dbReference type="EC" id="2.7.1.71" evidence="7"/>
<proteinExistence type="inferred from homology"/>
<dbReference type="InterPro" id="IPR027417">
    <property type="entry name" value="P-loop_NTPase"/>
</dbReference>
<dbReference type="PRINTS" id="PR01100">
    <property type="entry name" value="SHIKIMTKNASE"/>
</dbReference>
<keyword evidence="1 7" id="KW-0028">Amino-acid biosynthesis</keyword>
<dbReference type="InterPro" id="IPR031322">
    <property type="entry name" value="Shikimate/glucono_kinase"/>
</dbReference>
<dbReference type="EMBL" id="VRUR01000003">
    <property type="protein sequence ID" value="TXN34326.1"/>
    <property type="molecule type" value="Genomic_DNA"/>
</dbReference>
<dbReference type="GO" id="GO:0009073">
    <property type="term" value="P:aromatic amino acid family biosynthetic process"/>
    <property type="evidence" value="ECO:0007669"/>
    <property type="project" value="UniProtKB-KW"/>
</dbReference>
<evidence type="ECO:0000256" key="7">
    <source>
        <dbReference type="HAMAP-Rule" id="MF_00109"/>
    </source>
</evidence>